<evidence type="ECO:0000313" key="2">
    <source>
        <dbReference type="EMBL" id="KAK3377428.1"/>
    </source>
</evidence>
<dbReference type="AlphaFoldDB" id="A0AAE0NBP4"/>
<name>A0AAE0NBP4_9PEZI</name>
<feature type="signal peptide" evidence="1">
    <location>
        <begin position="1"/>
        <end position="17"/>
    </location>
</feature>
<proteinExistence type="predicted"/>
<evidence type="ECO:0000313" key="3">
    <source>
        <dbReference type="Proteomes" id="UP001285441"/>
    </source>
</evidence>
<keyword evidence="3" id="KW-1185">Reference proteome</keyword>
<reference evidence="2" key="1">
    <citation type="journal article" date="2023" name="Mol. Phylogenet. Evol.">
        <title>Genome-scale phylogeny and comparative genomics of the fungal order Sordariales.</title>
        <authorList>
            <person name="Hensen N."/>
            <person name="Bonometti L."/>
            <person name="Westerberg I."/>
            <person name="Brannstrom I.O."/>
            <person name="Guillou S."/>
            <person name="Cros-Aarteil S."/>
            <person name="Calhoun S."/>
            <person name="Haridas S."/>
            <person name="Kuo A."/>
            <person name="Mondo S."/>
            <person name="Pangilinan J."/>
            <person name="Riley R."/>
            <person name="LaButti K."/>
            <person name="Andreopoulos B."/>
            <person name="Lipzen A."/>
            <person name="Chen C."/>
            <person name="Yan M."/>
            <person name="Daum C."/>
            <person name="Ng V."/>
            <person name="Clum A."/>
            <person name="Steindorff A."/>
            <person name="Ohm R.A."/>
            <person name="Martin F."/>
            <person name="Silar P."/>
            <person name="Natvig D.O."/>
            <person name="Lalanne C."/>
            <person name="Gautier V."/>
            <person name="Ament-Velasquez S.L."/>
            <person name="Kruys A."/>
            <person name="Hutchinson M.I."/>
            <person name="Powell A.J."/>
            <person name="Barry K."/>
            <person name="Miller A.N."/>
            <person name="Grigoriev I.V."/>
            <person name="Debuchy R."/>
            <person name="Gladieux P."/>
            <person name="Hiltunen Thoren M."/>
            <person name="Johannesson H."/>
        </authorList>
    </citation>
    <scope>NUCLEOTIDE SEQUENCE</scope>
    <source>
        <strain evidence="2">CBS 232.78</strain>
    </source>
</reference>
<evidence type="ECO:0000256" key="1">
    <source>
        <dbReference type="SAM" id="SignalP"/>
    </source>
</evidence>
<feature type="chain" id="PRO_5042261816" evidence="1">
    <location>
        <begin position="18"/>
        <end position="163"/>
    </location>
</feature>
<protein>
    <submittedName>
        <fullName evidence="2">Uncharacterized protein</fullName>
    </submittedName>
</protein>
<comment type="caution">
    <text evidence="2">The sequence shown here is derived from an EMBL/GenBank/DDBJ whole genome shotgun (WGS) entry which is preliminary data.</text>
</comment>
<accession>A0AAE0NBP4</accession>
<gene>
    <name evidence="2" type="ORF">B0H63DRAFT_477190</name>
</gene>
<dbReference type="Proteomes" id="UP001285441">
    <property type="component" value="Unassembled WGS sequence"/>
</dbReference>
<reference evidence="2" key="2">
    <citation type="submission" date="2023-06" db="EMBL/GenBank/DDBJ databases">
        <authorList>
            <consortium name="Lawrence Berkeley National Laboratory"/>
            <person name="Haridas S."/>
            <person name="Hensen N."/>
            <person name="Bonometti L."/>
            <person name="Westerberg I."/>
            <person name="Brannstrom I.O."/>
            <person name="Guillou S."/>
            <person name="Cros-Aarteil S."/>
            <person name="Calhoun S."/>
            <person name="Kuo A."/>
            <person name="Mondo S."/>
            <person name="Pangilinan J."/>
            <person name="Riley R."/>
            <person name="LaButti K."/>
            <person name="Andreopoulos B."/>
            <person name="Lipzen A."/>
            <person name="Chen C."/>
            <person name="Yanf M."/>
            <person name="Daum C."/>
            <person name="Ng V."/>
            <person name="Clum A."/>
            <person name="Steindorff A."/>
            <person name="Ohm R."/>
            <person name="Martin F."/>
            <person name="Silar P."/>
            <person name="Natvig D."/>
            <person name="Lalanne C."/>
            <person name="Gautier V."/>
            <person name="Ament-velasquez S.L."/>
            <person name="Kruys A."/>
            <person name="Hutchinson M.I."/>
            <person name="Powell A.J."/>
            <person name="Barry K."/>
            <person name="Miller A.N."/>
            <person name="Grigoriev I.V."/>
            <person name="Debuchy R."/>
            <person name="Gladieux P."/>
            <person name="Thoren M.H."/>
            <person name="Johannesson H."/>
        </authorList>
    </citation>
    <scope>NUCLEOTIDE SEQUENCE</scope>
    <source>
        <strain evidence="2">CBS 232.78</strain>
    </source>
</reference>
<dbReference type="EMBL" id="JAULSW010000006">
    <property type="protein sequence ID" value="KAK3377428.1"/>
    <property type="molecule type" value="Genomic_DNA"/>
</dbReference>
<organism evidence="2 3">
    <name type="scientific">Podospora didyma</name>
    <dbReference type="NCBI Taxonomy" id="330526"/>
    <lineage>
        <taxon>Eukaryota</taxon>
        <taxon>Fungi</taxon>
        <taxon>Dikarya</taxon>
        <taxon>Ascomycota</taxon>
        <taxon>Pezizomycotina</taxon>
        <taxon>Sordariomycetes</taxon>
        <taxon>Sordariomycetidae</taxon>
        <taxon>Sordariales</taxon>
        <taxon>Podosporaceae</taxon>
        <taxon>Podospora</taxon>
    </lineage>
</organism>
<sequence>MHLSAVLVSLLGATVMAADDLRPCGFKIAPCPPGTTCVAQDPKCPPIRGENCLGFCTPTKPTTTLSTKTKTKITSTKAPRPTYPPCGGFRIQQTCPEKDQICIDDPYSGGCGMACDAPGICVKPTFCGGIAGFRCADGKMCIDDPRDDCDVEHGGADCGGICV</sequence>
<keyword evidence="1" id="KW-0732">Signal</keyword>